<sequence length="157" mass="17174">MSLSFWDSQVSGHEVEKYENIYQSPRRSFSKSRHRASDSPSSSNQSGSALRRSCSLTSAAFLGDGFEQGRLSPLKDFNRSPARQTHVPSFGNQKSILEEQSKSKQSKDGASRGRHEPVKSGTAGSPTLNYESSGYSSSSSGYVSSKVVDRYIVGEQH</sequence>
<evidence type="ECO:0000313" key="1">
    <source>
        <dbReference type="EMBL" id="KAI4339223.1"/>
    </source>
</evidence>
<protein>
    <submittedName>
        <fullName evidence="1">Uncharacterized protein</fullName>
    </submittedName>
</protein>
<evidence type="ECO:0000313" key="2">
    <source>
        <dbReference type="Proteomes" id="UP001057402"/>
    </source>
</evidence>
<name>A0ACB9NRA5_9MYRT</name>
<comment type="caution">
    <text evidence="1">The sequence shown here is derived from an EMBL/GenBank/DDBJ whole genome shotgun (WGS) entry which is preliminary data.</text>
</comment>
<reference evidence="2" key="1">
    <citation type="journal article" date="2023" name="Front. Plant Sci.">
        <title>Chromosomal-level genome assembly of Melastoma candidum provides insights into trichome evolution.</title>
        <authorList>
            <person name="Zhong Y."/>
            <person name="Wu W."/>
            <person name="Sun C."/>
            <person name="Zou P."/>
            <person name="Liu Y."/>
            <person name="Dai S."/>
            <person name="Zhou R."/>
        </authorList>
    </citation>
    <scope>NUCLEOTIDE SEQUENCE [LARGE SCALE GENOMIC DNA]</scope>
</reference>
<organism evidence="1 2">
    <name type="scientific">Melastoma candidum</name>
    <dbReference type="NCBI Taxonomy" id="119954"/>
    <lineage>
        <taxon>Eukaryota</taxon>
        <taxon>Viridiplantae</taxon>
        <taxon>Streptophyta</taxon>
        <taxon>Embryophyta</taxon>
        <taxon>Tracheophyta</taxon>
        <taxon>Spermatophyta</taxon>
        <taxon>Magnoliopsida</taxon>
        <taxon>eudicotyledons</taxon>
        <taxon>Gunneridae</taxon>
        <taxon>Pentapetalae</taxon>
        <taxon>rosids</taxon>
        <taxon>malvids</taxon>
        <taxon>Myrtales</taxon>
        <taxon>Melastomataceae</taxon>
        <taxon>Melastomatoideae</taxon>
        <taxon>Melastomateae</taxon>
        <taxon>Melastoma</taxon>
    </lineage>
</organism>
<gene>
    <name evidence="1" type="ORF">MLD38_024185</name>
</gene>
<dbReference type="EMBL" id="CM042886">
    <property type="protein sequence ID" value="KAI4339223.1"/>
    <property type="molecule type" value="Genomic_DNA"/>
</dbReference>
<accession>A0ACB9NRA5</accession>
<proteinExistence type="predicted"/>
<dbReference type="Proteomes" id="UP001057402">
    <property type="component" value="Chromosome 7"/>
</dbReference>
<keyword evidence="2" id="KW-1185">Reference proteome</keyword>